<dbReference type="PROSITE" id="PS50404">
    <property type="entry name" value="GST_NTER"/>
    <property type="match status" value="1"/>
</dbReference>
<evidence type="ECO:0000259" key="2">
    <source>
        <dbReference type="PROSITE" id="PS50404"/>
    </source>
</evidence>
<keyword evidence="6" id="KW-1185">Reference proteome</keyword>
<dbReference type="eggNOG" id="COG0625">
    <property type="taxonomic scope" value="Bacteria"/>
</dbReference>
<dbReference type="Pfam" id="PF13410">
    <property type="entry name" value="GST_C_2"/>
    <property type="match status" value="1"/>
</dbReference>
<dbReference type="Gene3D" id="1.20.1050.10">
    <property type="match status" value="1"/>
</dbReference>
<dbReference type="EMBL" id="AWFH01000062">
    <property type="protein sequence ID" value="KCZ58041.1"/>
    <property type="molecule type" value="Genomic_DNA"/>
</dbReference>
<dbReference type="Gene3D" id="3.40.30.10">
    <property type="entry name" value="Glutaredoxin"/>
    <property type="match status" value="1"/>
</dbReference>
<comment type="similarity">
    <text evidence="1">Belongs to the GST superfamily. Zeta family.</text>
</comment>
<dbReference type="PANTHER" id="PTHR42673">
    <property type="entry name" value="MALEYLACETOACETATE ISOMERASE"/>
    <property type="match status" value="1"/>
</dbReference>
<dbReference type="PANTHER" id="PTHR42673:SF4">
    <property type="entry name" value="MALEYLACETOACETATE ISOMERASE"/>
    <property type="match status" value="1"/>
</dbReference>
<dbReference type="GO" id="GO:0006749">
    <property type="term" value="P:glutathione metabolic process"/>
    <property type="evidence" value="ECO:0007669"/>
    <property type="project" value="TreeGrafter"/>
</dbReference>
<evidence type="ECO:0000313" key="4">
    <source>
        <dbReference type="EMBL" id="HAE93065.1"/>
    </source>
</evidence>
<evidence type="ECO:0000313" key="7">
    <source>
        <dbReference type="Proteomes" id="UP000259173"/>
    </source>
</evidence>
<feature type="domain" description="GST N-terminal" evidence="2">
    <location>
        <begin position="1"/>
        <end position="83"/>
    </location>
</feature>
<dbReference type="SUPFAM" id="SSF47616">
    <property type="entry name" value="GST C-terminal domain-like"/>
    <property type="match status" value="1"/>
</dbReference>
<dbReference type="Proteomes" id="UP000259173">
    <property type="component" value="Unassembled WGS sequence"/>
</dbReference>
<dbReference type="InterPro" id="IPR036249">
    <property type="entry name" value="Thioredoxin-like_sf"/>
</dbReference>
<dbReference type="CDD" id="cd03191">
    <property type="entry name" value="GST_C_Zeta"/>
    <property type="match status" value="1"/>
</dbReference>
<dbReference type="PATRIC" id="fig|1280948.3.peg.3335"/>
<dbReference type="AlphaFoldDB" id="A0A059DXB8"/>
<evidence type="ECO:0000256" key="1">
    <source>
        <dbReference type="ARBA" id="ARBA00010007"/>
    </source>
</evidence>
<dbReference type="Pfam" id="PF13417">
    <property type="entry name" value="GST_N_3"/>
    <property type="match status" value="1"/>
</dbReference>
<organism evidence="5 6">
    <name type="scientific">Hyphomonas atlantica</name>
    <dbReference type="NCBI Taxonomy" id="1280948"/>
    <lineage>
        <taxon>Bacteria</taxon>
        <taxon>Pseudomonadati</taxon>
        <taxon>Pseudomonadota</taxon>
        <taxon>Alphaproteobacteria</taxon>
        <taxon>Hyphomonadales</taxon>
        <taxon>Hyphomonadaceae</taxon>
        <taxon>Hyphomonas</taxon>
    </lineage>
</organism>
<dbReference type="STRING" id="1280948.HY36_11070"/>
<dbReference type="InterPro" id="IPR036282">
    <property type="entry name" value="Glutathione-S-Trfase_C_sf"/>
</dbReference>
<dbReference type="PROSITE" id="PS50405">
    <property type="entry name" value="GST_CTER"/>
    <property type="match status" value="1"/>
</dbReference>
<dbReference type="GeneID" id="92500952"/>
<gene>
    <name evidence="4" type="primary">maiA</name>
    <name evidence="4" type="ORF">DCG65_00795</name>
    <name evidence="5" type="ORF">HY36_11070</name>
</gene>
<dbReference type="RefSeq" id="WP_035555164.1">
    <property type="nucleotide sequence ID" value="NZ_AWFH01000062.1"/>
</dbReference>
<dbReference type="InterPro" id="IPR004045">
    <property type="entry name" value="Glutathione_S-Trfase_N"/>
</dbReference>
<dbReference type="InterPro" id="IPR005955">
    <property type="entry name" value="GST_Zeta"/>
</dbReference>
<proteinExistence type="inferred from homology"/>
<evidence type="ECO:0000313" key="6">
    <source>
        <dbReference type="Proteomes" id="UP000024547"/>
    </source>
</evidence>
<dbReference type="InterPro" id="IPR040079">
    <property type="entry name" value="Glutathione_S-Trfase"/>
</dbReference>
<comment type="caution">
    <text evidence="5">The sequence shown here is derived from an EMBL/GenBank/DDBJ whole genome shotgun (WGS) entry which is preliminary data.</text>
</comment>
<dbReference type="GO" id="GO:0006559">
    <property type="term" value="P:L-phenylalanine catabolic process"/>
    <property type="evidence" value="ECO:0007669"/>
    <property type="project" value="TreeGrafter"/>
</dbReference>
<dbReference type="Proteomes" id="UP000024547">
    <property type="component" value="Unassembled WGS sequence"/>
</dbReference>
<evidence type="ECO:0000259" key="3">
    <source>
        <dbReference type="PROSITE" id="PS50405"/>
    </source>
</evidence>
<sequence>MIRLYDYWRSSASYRVRIALHLKGMDFESVQVDIAPGSDEQMGEVYRTKNPQMRVPSIEIDGRVFGQSMAIIEWIEETFSGPSLLPSDATDRLEARAFADTIACDIHPLNNLSVLKELRTRFGADGDAIKAWYHEWIERGFDALEKYAAQETSGAFLFGDGPTIAEIALVPQIYNARRYDMDLTAYPALLAVEKQCLELEAFQKARPSKPSA</sequence>
<dbReference type="InterPro" id="IPR010987">
    <property type="entry name" value="Glutathione-S-Trfase_C-like"/>
</dbReference>
<dbReference type="SFLD" id="SFLDG00358">
    <property type="entry name" value="Main_(cytGST)"/>
    <property type="match status" value="1"/>
</dbReference>
<dbReference type="CDD" id="cd03042">
    <property type="entry name" value="GST_N_Zeta"/>
    <property type="match status" value="1"/>
</dbReference>
<keyword evidence="4" id="KW-0413">Isomerase</keyword>
<dbReference type="GO" id="GO:0004364">
    <property type="term" value="F:glutathione transferase activity"/>
    <property type="evidence" value="ECO:0007669"/>
    <property type="project" value="TreeGrafter"/>
</dbReference>
<dbReference type="InterPro" id="IPR034333">
    <property type="entry name" value="GST_Zeta_N"/>
</dbReference>
<feature type="domain" description="GST C-terminal" evidence="3">
    <location>
        <begin position="88"/>
        <end position="212"/>
    </location>
</feature>
<dbReference type="OrthoDB" id="509852at2"/>
<dbReference type="SFLD" id="SFLDS00019">
    <property type="entry name" value="Glutathione_Transferase_(cytos"/>
    <property type="match status" value="1"/>
</dbReference>
<dbReference type="SUPFAM" id="SSF52833">
    <property type="entry name" value="Thioredoxin-like"/>
    <property type="match status" value="1"/>
</dbReference>
<protein>
    <submittedName>
        <fullName evidence="4">Maleylacetoacetate isomerase</fullName>
    </submittedName>
</protein>
<reference evidence="4 7" key="2">
    <citation type="journal article" date="2018" name="Nat. Biotechnol.">
        <title>A standardized bacterial taxonomy based on genome phylogeny substantially revises the tree of life.</title>
        <authorList>
            <person name="Parks D.H."/>
            <person name="Chuvochina M."/>
            <person name="Waite D.W."/>
            <person name="Rinke C."/>
            <person name="Skarshewski A."/>
            <person name="Chaumeil P.A."/>
            <person name="Hugenholtz P."/>
        </authorList>
    </citation>
    <scope>NUCLEOTIDE SEQUENCE [LARGE SCALE GENOMIC DNA]</scope>
    <source>
        <strain evidence="4">UBA8557</strain>
    </source>
</reference>
<dbReference type="NCBIfam" id="TIGR01262">
    <property type="entry name" value="maiA"/>
    <property type="match status" value="1"/>
</dbReference>
<dbReference type="EMBL" id="DMBR01000021">
    <property type="protein sequence ID" value="HAE93065.1"/>
    <property type="molecule type" value="Genomic_DNA"/>
</dbReference>
<dbReference type="GO" id="GO:0005737">
    <property type="term" value="C:cytoplasm"/>
    <property type="evidence" value="ECO:0007669"/>
    <property type="project" value="InterPro"/>
</dbReference>
<evidence type="ECO:0000313" key="5">
    <source>
        <dbReference type="EMBL" id="KCZ58041.1"/>
    </source>
</evidence>
<dbReference type="InterPro" id="IPR034330">
    <property type="entry name" value="GST_Zeta_C"/>
</dbReference>
<name>A0A059DXB8_9PROT</name>
<accession>A0A059DXB8</accession>
<dbReference type="GO" id="GO:0016034">
    <property type="term" value="F:maleylacetoacetate isomerase activity"/>
    <property type="evidence" value="ECO:0007669"/>
    <property type="project" value="TreeGrafter"/>
</dbReference>
<reference evidence="5 6" key="1">
    <citation type="journal article" date="2014" name="Antonie Van Leeuwenhoek">
        <title>Hyphomonas beringensis sp. nov. and Hyphomonas chukchiensis sp. nov., isolated from surface seawater of the Bering Sea and Chukchi Sea.</title>
        <authorList>
            <person name="Li C."/>
            <person name="Lai Q."/>
            <person name="Li G."/>
            <person name="Dong C."/>
            <person name="Wang J."/>
            <person name="Liao Y."/>
            <person name="Shao Z."/>
        </authorList>
    </citation>
    <scope>NUCLEOTIDE SEQUENCE [LARGE SCALE GENOMIC DNA]</scope>
    <source>
        <strain evidence="5 6">22II1-22F38</strain>
    </source>
</reference>